<feature type="domain" description="Uroporphyrinogen decarboxylase (URO-D)" evidence="1">
    <location>
        <begin position="135"/>
        <end position="348"/>
    </location>
</feature>
<dbReference type="SUPFAM" id="SSF51726">
    <property type="entry name" value="UROD/MetE-like"/>
    <property type="match status" value="1"/>
</dbReference>
<organism evidence="2 3">
    <name type="scientific">Anaerolinea thermolimosa</name>
    <dbReference type="NCBI Taxonomy" id="229919"/>
    <lineage>
        <taxon>Bacteria</taxon>
        <taxon>Bacillati</taxon>
        <taxon>Chloroflexota</taxon>
        <taxon>Anaerolineae</taxon>
        <taxon>Anaerolineales</taxon>
        <taxon>Anaerolineaceae</taxon>
        <taxon>Anaerolinea</taxon>
    </lineage>
</organism>
<dbReference type="EMBL" id="DPBP01000017">
    <property type="protein sequence ID" value="HCE16932.1"/>
    <property type="molecule type" value="Genomic_DNA"/>
</dbReference>
<dbReference type="InterPro" id="IPR038071">
    <property type="entry name" value="UROD/MetE-like_sf"/>
</dbReference>
<dbReference type="PANTHER" id="PTHR47099">
    <property type="entry name" value="METHYLCOBAMIDE:COM METHYLTRANSFERASE MTBA"/>
    <property type="match status" value="1"/>
</dbReference>
<evidence type="ECO:0000313" key="2">
    <source>
        <dbReference type="EMBL" id="HCE16932.1"/>
    </source>
</evidence>
<name>A0A3D1JEI8_9CHLR</name>
<comment type="caution">
    <text evidence="2">The sequence shown here is derived from an EMBL/GenBank/DDBJ whole genome shotgun (WGS) entry which is preliminary data.</text>
</comment>
<dbReference type="InterPro" id="IPR000257">
    <property type="entry name" value="Uroporphyrinogen_deCOase"/>
</dbReference>
<dbReference type="Pfam" id="PF01208">
    <property type="entry name" value="URO-D"/>
    <property type="match status" value="1"/>
</dbReference>
<evidence type="ECO:0000259" key="1">
    <source>
        <dbReference type="Pfam" id="PF01208"/>
    </source>
</evidence>
<gene>
    <name evidence="2" type="ORF">DEQ80_03645</name>
</gene>
<protein>
    <recommendedName>
        <fullName evidence="1">Uroporphyrinogen decarboxylase (URO-D) domain-containing protein</fullName>
    </recommendedName>
</protein>
<evidence type="ECO:0000313" key="3">
    <source>
        <dbReference type="Proteomes" id="UP000264141"/>
    </source>
</evidence>
<dbReference type="PANTHER" id="PTHR47099:SF1">
    <property type="entry name" value="METHYLCOBAMIDE:COM METHYLTRANSFERASE MTBA"/>
    <property type="match status" value="1"/>
</dbReference>
<reference evidence="2 3" key="1">
    <citation type="journal article" date="2018" name="Nat. Biotechnol.">
        <title>A standardized bacterial taxonomy based on genome phylogeny substantially revises the tree of life.</title>
        <authorList>
            <person name="Parks D.H."/>
            <person name="Chuvochina M."/>
            <person name="Waite D.W."/>
            <person name="Rinke C."/>
            <person name="Skarshewski A."/>
            <person name="Chaumeil P.A."/>
            <person name="Hugenholtz P."/>
        </authorList>
    </citation>
    <scope>NUCLEOTIDE SEQUENCE [LARGE SCALE GENOMIC DNA]</scope>
    <source>
        <strain evidence="2">UBA8781</strain>
    </source>
</reference>
<dbReference type="STRING" id="229919.GCA_001050195_02205"/>
<dbReference type="InterPro" id="IPR052024">
    <property type="entry name" value="Methanogen_methyltrans"/>
</dbReference>
<dbReference type="GO" id="GO:0004853">
    <property type="term" value="F:uroporphyrinogen decarboxylase activity"/>
    <property type="evidence" value="ECO:0007669"/>
    <property type="project" value="InterPro"/>
</dbReference>
<dbReference type="AlphaFoldDB" id="A0A3D1JEI8"/>
<dbReference type="GO" id="GO:0006779">
    <property type="term" value="P:porphyrin-containing compound biosynthetic process"/>
    <property type="evidence" value="ECO:0007669"/>
    <property type="project" value="InterPro"/>
</dbReference>
<proteinExistence type="predicted"/>
<dbReference type="Gene3D" id="3.20.20.210">
    <property type="match status" value="1"/>
</dbReference>
<sequence length="352" mass="40092">MPAMMRPSVPPLAPQREPDFRNLLAVLERRRPDRPTLFEFFLNERLHEKLTGIPTDSLSSALEFHLQKMWAFRNAGYDYYDILLPGFDFPAGPVEKRRTVSQNEGAVIRDRKSFQQYSWMDPDAADWALLDQVAHELPPGMQLIVYGPSGVLENAINLVGYEALCMLIVDDPDLAMDIFGEIGSRLERYYSIAARHPAVGACISNDDWGFRTQTLFSPAGMRRFVFPWHKRIVQAIHAAGKPAILHSCGHFERVMDDIVNEMGYDARHSYEDTILPVEEAYERYHQRIAILGGIDVDFVCRASPEEVYRRSKAMLERTRERGAYALGTGNSVPEYVPDEGYFAMIRAALEEA</sequence>
<accession>A0A3D1JEI8</accession>
<dbReference type="Proteomes" id="UP000264141">
    <property type="component" value="Unassembled WGS sequence"/>
</dbReference>
<dbReference type="OrthoDB" id="161361at2"/>